<evidence type="ECO:0000313" key="1">
    <source>
        <dbReference type="EMBL" id="KAH9381055.1"/>
    </source>
</evidence>
<dbReference type="OMA" id="SYGYQLH"/>
<proteinExistence type="predicted"/>
<sequence>MHAELKVGRTCALEGQIRGIRKHHRLSRPALTPTQEVQTYVVIHHPPVVKVASAGALGAGGRLVGSAATTTSGVHQQVAAASASSSYGYQLHSETNHHHVPVLISTGHIPVLGRLPAHKAYVTVQHLHHAVHHHHHHRPLLFAPPHQPQVLPVRREQLSAQGSSFRRKPNAYVRLPAYPEYPGRNAALSLEEDTLAEAEAEPSFKVYKADAEYPPLNMRNRRETLLSRIHLHAGLPREQLPQALTALFWAVANDCRCRVYTRVYGVTLRHFARRRTLPGDT</sequence>
<dbReference type="OrthoDB" id="6504168at2759"/>
<dbReference type="VEuPathDB" id="VectorBase:HLOH_040656"/>
<comment type="caution">
    <text evidence="1">The sequence shown here is derived from an EMBL/GenBank/DDBJ whole genome shotgun (WGS) entry which is preliminary data.</text>
</comment>
<evidence type="ECO:0000313" key="2">
    <source>
        <dbReference type="Proteomes" id="UP000821853"/>
    </source>
</evidence>
<accession>A0A9J6H2X2</accession>
<gene>
    <name evidence="1" type="ORF">HPB48_017232</name>
</gene>
<dbReference type="EMBL" id="JABSTR010000011">
    <property type="protein sequence ID" value="KAH9381055.1"/>
    <property type="molecule type" value="Genomic_DNA"/>
</dbReference>
<dbReference type="Proteomes" id="UP000821853">
    <property type="component" value="Chromosome 9"/>
</dbReference>
<dbReference type="AlphaFoldDB" id="A0A9J6H2X2"/>
<reference evidence="1 2" key="1">
    <citation type="journal article" date="2020" name="Cell">
        <title>Large-Scale Comparative Analyses of Tick Genomes Elucidate Their Genetic Diversity and Vector Capacities.</title>
        <authorList>
            <consortium name="Tick Genome and Microbiome Consortium (TIGMIC)"/>
            <person name="Jia N."/>
            <person name="Wang J."/>
            <person name="Shi W."/>
            <person name="Du L."/>
            <person name="Sun Y."/>
            <person name="Zhan W."/>
            <person name="Jiang J.F."/>
            <person name="Wang Q."/>
            <person name="Zhang B."/>
            <person name="Ji P."/>
            <person name="Bell-Sakyi L."/>
            <person name="Cui X.M."/>
            <person name="Yuan T.T."/>
            <person name="Jiang B.G."/>
            <person name="Yang W.F."/>
            <person name="Lam T.T."/>
            <person name="Chang Q.C."/>
            <person name="Ding S.J."/>
            <person name="Wang X.J."/>
            <person name="Zhu J.G."/>
            <person name="Ruan X.D."/>
            <person name="Zhao L."/>
            <person name="Wei J.T."/>
            <person name="Ye R.Z."/>
            <person name="Que T.C."/>
            <person name="Du C.H."/>
            <person name="Zhou Y.H."/>
            <person name="Cheng J.X."/>
            <person name="Dai P.F."/>
            <person name="Guo W.B."/>
            <person name="Han X.H."/>
            <person name="Huang E.J."/>
            <person name="Li L.F."/>
            <person name="Wei W."/>
            <person name="Gao Y.C."/>
            <person name="Liu J.Z."/>
            <person name="Shao H.Z."/>
            <person name="Wang X."/>
            <person name="Wang C.C."/>
            <person name="Yang T.C."/>
            <person name="Huo Q.B."/>
            <person name="Li W."/>
            <person name="Chen H.Y."/>
            <person name="Chen S.E."/>
            <person name="Zhou L.G."/>
            <person name="Ni X.B."/>
            <person name="Tian J.H."/>
            <person name="Sheng Y."/>
            <person name="Liu T."/>
            <person name="Pan Y.S."/>
            <person name="Xia L.Y."/>
            <person name="Li J."/>
            <person name="Zhao F."/>
            <person name="Cao W.C."/>
        </authorList>
    </citation>
    <scope>NUCLEOTIDE SEQUENCE [LARGE SCALE GENOMIC DNA]</scope>
    <source>
        <strain evidence="1">HaeL-2018</strain>
    </source>
</reference>
<organism evidence="1 2">
    <name type="scientific">Haemaphysalis longicornis</name>
    <name type="common">Bush tick</name>
    <dbReference type="NCBI Taxonomy" id="44386"/>
    <lineage>
        <taxon>Eukaryota</taxon>
        <taxon>Metazoa</taxon>
        <taxon>Ecdysozoa</taxon>
        <taxon>Arthropoda</taxon>
        <taxon>Chelicerata</taxon>
        <taxon>Arachnida</taxon>
        <taxon>Acari</taxon>
        <taxon>Parasitiformes</taxon>
        <taxon>Ixodida</taxon>
        <taxon>Ixodoidea</taxon>
        <taxon>Ixodidae</taxon>
        <taxon>Haemaphysalinae</taxon>
        <taxon>Haemaphysalis</taxon>
    </lineage>
</organism>
<protein>
    <submittedName>
        <fullName evidence="1">Uncharacterized protein</fullName>
    </submittedName>
</protein>
<keyword evidence="2" id="KW-1185">Reference proteome</keyword>
<name>A0A9J6H2X2_HAELO</name>